<name>A0ABP9SDY0_9MICC</name>
<dbReference type="PANTHER" id="PTHR43179:SF12">
    <property type="entry name" value="GALACTOFURANOSYLTRANSFERASE GLFT2"/>
    <property type="match status" value="1"/>
</dbReference>
<evidence type="ECO:0000313" key="6">
    <source>
        <dbReference type="EMBL" id="GAA5193987.1"/>
    </source>
</evidence>
<dbReference type="SUPFAM" id="SSF53448">
    <property type="entry name" value="Nucleotide-diphospho-sugar transferases"/>
    <property type="match status" value="1"/>
</dbReference>
<comment type="caution">
    <text evidence="6">The sequence shown here is derived from an EMBL/GenBank/DDBJ whole genome shotgun (WGS) entry which is preliminary data.</text>
</comment>
<proteinExistence type="inferred from homology"/>
<gene>
    <name evidence="6" type="ORF">GCM10023346_20350</name>
</gene>
<keyword evidence="7" id="KW-1185">Reference proteome</keyword>
<dbReference type="InterPro" id="IPR001173">
    <property type="entry name" value="Glyco_trans_2-like"/>
</dbReference>
<reference evidence="7" key="1">
    <citation type="journal article" date="2019" name="Int. J. Syst. Evol. Microbiol.">
        <title>The Global Catalogue of Microorganisms (GCM) 10K type strain sequencing project: providing services to taxonomists for standard genome sequencing and annotation.</title>
        <authorList>
            <consortium name="The Broad Institute Genomics Platform"/>
            <consortium name="The Broad Institute Genome Sequencing Center for Infectious Disease"/>
            <person name="Wu L."/>
            <person name="Ma J."/>
        </authorList>
    </citation>
    <scope>NUCLEOTIDE SEQUENCE [LARGE SCALE GENOMIC DNA]</scope>
    <source>
        <strain evidence="7">JCM 18514</strain>
    </source>
</reference>
<comment type="pathway">
    <text evidence="1">Cell wall biogenesis; cell wall polysaccharide biosynthesis.</text>
</comment>
<organism evidence="6 7">
    <name type="scientific">Arthrobacter gyeryongensis</name>
    <dbReference type="NCBI Taxonomy" id="1650592"/>
    <lineage>
        <taxon>Bacteria</taxon>
        <taxon>Bacillati</taxon>
        <taxon>Actinomycetota</taxon>
        <taxon>Actinomycetes</taxon>
        <taxon>Micrococcales</taxon>
        <taxon>Micrococcaceae</taxon>
        <taxon>Arthrobacter</taxon>
    </lineage>
</organism>
<feature type="domain" description="Glycosyltransferase 2-like" evidence="5">
    <location>
        <begin position="11"/>
        <end position="181"/>
    </location>
</feature>
<comment type="similarity">
    <text evidence="2">Belongs to the glycosyltransferase 2 family.</text>
</comment>
<dbReference type="EMBL" id="BAABKK010000011">
    <property type="protein sequence ID" value="GAA5193987.1"/>
    <property type="molecule type" value="Genomic_DNA"/>
</dbReference>
<evidence type="ECO:0000256" key="4">
    <source>
        <dbReference type="ARBA" id="ARBA00022679"/>
    </source>
</evidence>
<accession>A0ABP9SDY0</accession>
<evidence type="ECO:0000256" key="3">
    <source>
        <dbReference type="ARBA" id="ARBA00022676"/>
    </source>
</evidence>
<evidence type="ECO:0000256" key="1">
    <source>
        <dbReference type="ARBA" id="ARBA00004776"/>
    </source>
</evidence>
<dbReference type="RefSeq" id="WP_345449215.1">
    <property type="nucleotide sequence ID" value="NZ_BAABKK010000011.1"/>
</dbReference>
<evidence type="ECO:0000256" key="2">
    <source>
        <dbReference type="ARBA" id="ARBA00006739"/>
    </source>
</evidence>
<dbReference type="InterPro" id="IPR029044">
    <property type="entry name" value="Nucleotide-diphossugar_trans"/>
</dbReference>
<dbReference type="Gene3D" id="3.90.550.10">
    <property type="entry name" value="Spore Coat Polysaccharide Biosynthesis Protein SpsA, Chain A"/>
    <property type="match status" value="1"/>
</dbReference>
<evidence type="ECO:0000313" key="7">
    <source>
        <dbReference type="Proteomes" id="UP001500200"/>
    </source>
</evidence>
<keyword evidence="3" id="KW-0328">Glycosyltransferase</keyword>
<keyword evidence="4" id="KW-0808">Transferase</keyword>
<sequence length="343" mass="36996">MPSGASWLSVSVVICCFTEARWELLLHGLASVQSQTLRPEQLVVVVDHNEDLYRRLGLYRRLTGALLGVEVVENSGPPGLSGARNTGVKAATGDIVAFLDDDAEAAPDWLARLVVLYDDPDVLAVGGRVEPVWESGRPAHFPEELDWIVGCTYKGLPRVAAQVRNVIGANMSFRSDVFERVGGFNASLGRQGDRPLGCEETELCLRASMGSPGTRVVYEPAAVVRHHVPATRGTLRYMLSRAWSEGVSKAEVTRLLGRSQILGPERRYVRRVLPRAVLAGLRSCGRDGDVGGLARAGVILAVLAVTAIGYLQSLWQSSSSPVRASGSVLYRLIRDNSGGKPSD</sequence>
<dbReference type="PANTHER" id="PTHR43179">
    <property type="entry name" value="RHAMNOSYLTRANSFERASE WBBL"/>
    <property type="match status" value="1"/>
</dbReference>
<protein>
    <submittedName>
        <fullName evidence="6">Glycosyltransferase family 2 protein</fullName>
    </submittedName>
</protein>
<evidence type="ECO:0000259" key="5">
    <source>
        <dbReference type="Pfam" id="PF00535"/>
    </source>
</evidence>
<dbReference type="Pfam" id="PF00535">
    <property type="entry name" value="Glycos_transf_2"/>
    <property type="match status" value="1"/>
</dbReference>
<dbReference type="Proteomes" id="UP001500200">
    <property type="component" value="Unassembled WGS sequence"/>
</dbReference>